<organism evidence="3">
    <name type="scientific">Actinoplanes campanulatus</name>
    <dbReference type="NCBI Taxonomy" id="113559"/>
    <lineage>
        <taxon>Bacteria</taxon>
        <taxon>Bacillati</taxon>
        <taxon>Actinomycetota</taxon>
        <taxon>Actinomycetes</taxon>
        <taxon>Micromonosporales</taxon>
        <taxon>Micromonosporaceae</taxon>
        <taxon>Actinoplanes</taxon>
    </lineage>
</organism>
<dbReference type="PANTHER" id="PTHR46268">
    <property type="entry name" value="STRESS RESPONSE PROTEIN NHAX"/>
    <property type="match status" value="1"/>
</dbReference>
<comment type="caution">
    <text evidence="3">The sequence shown here is derived from an EMBL/GenBank/DDBJ whole genome shotgun (WGS) entry which is preliminary data.</text>
</comment>
<feature type="domain" description="UspA" evidence="2">
    <location>
        <begin position="4"/>
        <end position="140"/>
    </location>
</feature>
<reference evidence="3" key="1">
    <citation type="submission" date="2021-01" db="EMBL/GenBank/DDBJ databases">
        <title>Whole genome shotgun sequence of Actinoplanes capillaceus NBRC 16408.</title>
        <authorList>
            <person name="Komaki H."/>
            <person name="Tamura T."/>
        </authorList>
    </citation>
    <scope>NUCLEOTIDE SEQUENCE [LARGE SCALE GENOMIC DNA]</scope>
    <source>
        <strain evidence="3">NBRC 16408</strain>
    </source>
</reference>
<accession>A0ABQ3WYZ2</accession>
<proteinExistence type="inferred from homology"/>
<dbReference type="InterPro" id="IPR006015">
    <property type="entry name" value="Universal_stress_UspA"/>
</dbReference>
<dbReference type="SUPFAM" id="SSF52402">
    <property type="entry name" value="Adenine nucleotide alpha hydrolases-like"/>
    <property type="match status" value="2"/>
</dbReference>
<dbReference type="PRINTS" id="PR01438">
    <property type="entry name" value="UNVRSLSTRESS"/>
</dbReference>
<dbReference type="CDD" id="cd00293">
    <property type="entry name" value="USP-like"/>
    <property type="match status" value="1"/>
</dbReference>
<dbReference type="Pfam" id="PF00582">
    <property type="entry name" value="Usp"/>
    <property type="match status" value="2"/>
</dbReference>
<evidence type="ECO:0000259" key="2">
    <source>
        <dbReference type="Pfam" id="PF00582"/>
    </source>
</evidence>
<dbReference type="InterPro" id="IPR006016">
    <property type="entry name" value="UspA"/>
</dbReference>
<evidence type="ECO:0000313" key="3">
    <source>
        <dbReference type="EMBL" id="GID51422.1"/>
    </source>
</evidence>
<feature type="domain" description="UspA" evidence="2">
    <location>
        <begin position="150"/>
        <end position="284"/>
    </location>
</feature>
<protein>
    <submittedName>
        <fullName evidence="3">Universal stress protein</fullName>
    </submittedName>
</protein>
<comment type="similarity">
    <text evidence="1">Belongs to the universal stress protein A family.</text>
</comment>
<dbReference type="RefSeq" id="WP_204301400.1">
    <property type="nucleotide sequence ID" value="NZ_BAAAGQ010000060.1"/>
</dbReference>
<evidence type="ECO:0000256" key="1">
    <source>
        <dbReference type="ARBA" id="ARBA00008791"/>
    </source>
</evidence>
<dbReference type="PANTHER" id="PTHR46268:SF6">
    <property type="entry name" value="UNIVERSAL STRESS PROTEIN UP12"/>
    <property type="match status" value="1"/>
</dbReference>
<dbReference type="InterPro" id="IPR014729">
    <property type="entry name" value="Rossmann-like_a/b/a_fold"/>
</dbReference>
<dbReference type="EMBL" id="BOMF01000182">
    <property type="protein sequence ID" value="GID51422.1"/>
    <property type="molecule type" value="Genomic_DNA"/>
</dbReference>
<name>A0ABQ3WYZ2_9ACTN</name>
<sequence>MEAPVIVGFDGSAAAHSAVHYGAREARRRGTDLHIMHVLGFPVILPPFHAPYDQGFQGPRAAMLDLLGKVAYEVQQEHDGLRVTTRLLDGPASAVLLDASRSAHLLVVGHRGSGGFAALLTGSVATQVAGHAHCPVVIVRDYDHLSDDGPIVVGADGSPGSRRAAEIAFRQAQYRGAEVILTYQTARPSTAGAIATSSLPFWATVGDSAAGPHGVSARYPEVDYRVEVVAGDSAAAALIDVSSRVSAGLLVVGTRGLGGFRGLVTGSTSRSLIDHAPCPLMIVPTNPDHD</sequence>
<gene>
    <name evidence="3" type="ORF">Aca07nite_86970</name>
</gene>
<dbReference type="Gene3D" id="3.40.50.620">
    <property type="entry name" value="HUPs"/>
    <property type="match status" value="2"/>
</dbReference>